<dbReference type="EMBL" id="NWQG01000040">
    <property type="protein sequence ID" value="PDQ21788.1"/>
    <property type="molecule type" value="Genomic_DNA"/>
</dbReference>
<evidence type="ECO:0000313" key="2">
    <source>
        <dbReference type="Proteomes" id="UP000219182"/>
    </source>
</evidence>
<keyword evidence="2" id="KW-1185">Reference proteome</keyword>
<gene>
    <name evidence="1" type="ORF">CN311_07375</name>
</gene>
<dbReference type="Proteomes" id="UP000219182">
    <property type="component" value="Unassembled WGS sequence"/>
</dbReference>
<name>A0A2A6FJZ6_9HYPH</name>
<accession>A0A2A6FJZ6</accession>
<proteinExistence type="predicted"/>
<protein>
    <submittedName>
        <fullName evidence="1">Uncharacterized protein</fullName>
    </submittedName>
</protein>
<reference evidence="1 2" key="1">
    <citation type="submission" date="2017-09" db="EMBL/GenBank/DDBJ databases">
        <title>Mesorhizobum sanjuanii sp. nov. isolated from nodules of Lotus tenuis in saline-alkaline lowlands of Flooding Pampa.</title>
        <authorList>
            <person name="Sannazzaro A.I."/>
            <person name="Torres Tejerizo G.A."/>
            <person name="Fontana F."/>
            <person name="Cumpa Velazquez L.M."/>
            <person name="Hansen L."/>
            <person name="Pistorio M."/>
            <person name="Estrella M.J."/>
        </authorList>
    </citation>
    <scope>NUCLEOTIDE SEQUENCE [LARGE SCALE GENOMIC DNA]</scope>
    <source>
        <strain evidence="1 2">BSA136</strain>
    </source>
</reference>
<evidence type="ECO:0000313" key="1">
    <source>
        <dbReference type="EMBL" id="PDQ21788.1"/>
    </source>
</evidence>
<sequence length="79" mass="8302">MGQEALDIKDFRAVSPPIGGYSFALGQTMGNSIRDSNPTLKKGDALQGILGLPDQFNAALAHRLLFTSSPDGPSRSALT</sequence>
<dbReference type="AlphaFoldDB" id="A0A2A6FJZ6"/>
<comment type="caution">
    <text evidence="1">The sequence shown here is derived from an EMBL/GenBank/DDBJ whole genome shotgun (WGS) entry which is preliminary data.</text>
</comment>
<organism evidence="1 2">
    <name type="scientific">Mesorhizobium sanjuanii</name>
    <dbReference type="NCBI Taxonomy" id="2037900"/>
    <lineage>
        <taxon>Bacteria</taxon>
        <taxon>Pseudomonadati</taxon>
        <taxon>Pseudomonadota</taxon>
        <taxon>Alphaproteobacteria</taxon>
        <taxon>Hyphomicrobiales</taxon>
        <taxon>Phyllobacteriaceae</taxon>
        <taxon>Mesorhizobium</taxon>
    </lineage>
</organism>